<dbReference type="SMART" id="SM00320">
    <property type="entry name" value="WD40"/>
    <property type="match status" value="5"/>
</dbReference>
<dbReference type="Gene3D" id="2.130.10.10">
    <property type="entry name" value="YVTN repeat-like/Quinoprotein amine dehydrogenase"/>
    <property type="match status" value="1"/>
</dbReference>
<reference evidence="7 8" key="1">
    <citation type="submission" date="2018-08" db="EMBL/GenBank/DDBJ databases">
        <title>Draft genome of the lignicolous fungus Coniochaeta pulveracea.</title>
        <authorList>
            <person name="Borstlap C.J."/>
            <person name="De Witt R.N."/>
            <person name="Botha A."/>
            <person name="Volschenk H."/>
        </authorList>
    </citation>
    <scope>NUCLEOTIDE SEQUENCE [LARGE SCALE GENOMIC DNA]</scope>
    <source>
        <strain evidence="7 8">CAB683</strain>
    </source>
</reference>
<evidence type="ECO:0000256" key="2">
    <source>
        <dbReference type="ARBA" id="ARBA00022574"/>
    </source>
</evidence>
<dbReference type="InterPro" id="IPR045183">
    <property type="entry name" value="Ebi-like"/>
</dbReference>
<feature type="compositionally biased region" description="Acidic residues" evidence="6">
    <location>
        <begin position="106"/>
        <end position="116"/>
    </location>
</feature>
<name>A0A420YHI4_9PEZI</name>
<dbReference type="InterPro" id="IPR006594">
    <property type="entry name" value="LisH"/>
</dbReference>
<sequence length="608" mass="67126">MKELLDSDRVNYLVWRFLLESNFRETAAHFQKEWHVQAPHRQFDFARHVKNYALVVTLNKGLVYEDLERQHTRRNQAPRDVQATAEAPETGVFGPLIPEPEHDKEAMDEDDQESEDVQIARKRPVEDQNHSASGGSSLAKRQRLSAGHENGSGVDSATDPMEIDHATNNNNNHAYPSPLDGDRAVSPILQTEGPEKAVQVDKIIDLTKTTTFLRLAGDHEPSVAPGEVSPVQANENPIVLHCEWNPREPAILAAAGTDALARIWTVPHTTPDSNVSSHVNDSQRPFHTLIDDDVPSTATVSALSWNWDGTAVAVATEIGSRARISIWSADGMNLHRVDGGEPPVIKLRWSPNNALILGIAPEKKGTLVTIYPAASASSISYYLTHDLYQDPLEATWISETEFILCGGDLLISLQCTEEAIVPSSRKFDTHADEKFNDVHFDSLSKLLATSSEKGTLDIWDESGHRRTINAHVGAILCLQWQPLQSSPQEDERLIATGGEDGSLCIWDARKPANPPKYVMNMGGPVLAQAFTPDGLFLAAATAERILVWKVGESTLPRANWSRMPQPGWFSPRSNSDQEEEDTHALCWDATGQRLAYAANSRLAIISFP</sequence>
<dbReference type="OrthoDB" id="1367865at2759"/>
<dbReference type="SUPFAM" id="SSF50978">
    <property type="entry name" value="WD40 repeat-like"/>
    <property type="match status" value="1"/>
</dbReference>
<evidence type="ECO:0000256" key="4">
    <source>
        <dbReference type="ARBA" id="ARBA00023242"/>
    </source>
</evidence>
<dbReference type="EMBL" id="QVQW01000009">
    <property type="protein sequence ID" value="RKU47322.1"/>
    <property type="molecule type" value="Genomic_DNA"/>
</dbReference>
<dbReference type="PROSITE" id="PS50896">
    <property type="entry name" value="LISH"/>
    <property type="match status" value="1"/>
</dbReference>
<dbReference type="AlphaFoldDB" id="A0A420YHI4"/>
<dbReference type="PROSITE" id="PS50082">
    <property type="entry name" value="WD_REPEATS_2"/>
    <property type="match status" value="1"/>
</dbReference>
<dbReference type="InterPro" id="IPR001680">
    <property type="entry name" value="WD40_rpt"/>
</dbReference>
<dbReference type="InterPro" id="IPR036322">
    <property type="entry name" value="WD40_repeat_dom_sf"/>
</dbReference>
<dbReference type="PANTHER" id="PTHR22846:SF2">
    <property type="entry name" value="F-BOX-LIKE_WD REPEAT-CONTAINING PROTEIN EBI"/>
    <property type="match status" value="1"/>
</dbReference>
<protein>
    <recommendedName>
        <fullName evidence="9">LisH domain-containing protein</fullName>
    </recommendedName>
</protein>
<feature type="region of interest" description="Disordered" evidence="6">
    <location>
        <begin position="69"/>
        <end position="176"/>
    </location>
</feature>
<comment type="caution">
    <text evidence="7">The sequence shown here is derived from an EMBL/GenBank/DDBJ whole genome shotgun (WGS) entry which is preliminary data.</text>
</comment>
<evidence type="ECO:0000313" key="8">
    <source>
        <dbReference type="Proteomes" id="UP000275385"/>
    </source>
</evidence>
<dbReference type="GO" id="GO:0034967">
    <property type="term" value="C:Set3 complex"/>
    <property type="evidence" value="ECO:0007669"/>
    <property type="project" value="TreeGrafter"/>
</dbReference>
<feature type="repeat" description="WD" evidence="5">
    <location>
        <begin position="468"/>
        <end position="507"/>
    </location>
</feature>
<keyword evidence="3" id="KW-0677">Repeat</keyword>
<evidence type="ECO:0000256" key="1">
    <source>
        <dbReference type="ARBA" id="ARBA00004123"/>
    </source>
</evidence>
<gene>
    <name evidence="7" type="ORF">DL546_003282</name>
</gene>
<dbReference type="GO" id="GO:0003714">
    <property type="term" value="F:transcription corepressor activity"/>
    <property type="evidence" value="ECO:0007669"/>
    <property type="project" value="InterPro"/>
</dbReference>
<keyword evidence="8" id="KW-1185">Reference proteome</keyword>
<evidence type="ECO:0000313" key="7">
    <source>
        <dbReference type="EMBL" id="RKU47322.1"/>
    </source>
</evidence>
<evidence type="ECO:0000256" key="5">
    <source>
        <dbReference type="PROSITE-ProRule" id="PRU00221"/>
    </source>
</evidence>
<dbReference type="Pfam" id="PF08513">
    <property type="entry name" value="LisH"/>
    <property type="match status" value="1"/>
</dbReference>
<dbReference type="PANTHER" id="PTHR22846">
    <property type="entry name" value="WD40 REPEAT PROTEIN"/>
    <property type="match status" value="1"/>
</dbReference>
<dbReference type="InterPro" id="IPR015943">
    <property type="entry name" value="WD40/YVTN_repeat-like_dom_sf"/>
</dbReference>
<dbReference type="STRING" id="177199.A0A420YHI4"/>
<evidence type="ECO:0000256" key="3">
    <source>
        <dbReference type="ARBA" id="ARBA00022737"/>
    </source>
</evidence>
<keyword evidence="4" id="KW-0539">Nucleus</keyword>
<evidence type="ECO:0000256" key="6">
    <source>
        <dbReference type="SAM" id="MobiDB-lite"/>
    </source>
</evidence>
<keyword evidence="2 5" id="KW-0853">WD repeat</keyword>
<evidence type="ECO:0008006" key="9">
    <source>
        <dbReference type="Google" id="ProtNLM"/>
    </source>
</evidence>
<dbReference type="Pfam" id="PF00400">
    <property type="entry name" value="WD40"/>
    <property type="match status" value="2"/>
</dbReference>
<proteinExistence type="predicted"/>
<accession>A0A420YHI4</accession>
<dbReference type="Proteomes" id="UP000275385">
    <property type="component" value="Unassembled WGS sequence"/>
</dbReference>
<dbReference type="Gene3D" id="1.20.960.30">
    <property type="match status" value="1"/>
</dbReference>
<dbReference type="GO" id="GO:0006357">
    <property type="term" value="P:regulation of transcription by RNA polymerase II"/>
    <property type="evidence" value="ECO:0007669"/>
    <property type="project" value="TreeGrafter"/>
</dbReference>
<comment type="subcellular location">
    <subcellularLocation>
        <location evidence="1">Nucleus</location>
    </subcellularLocation>
</comment>
<organism evidence="7 8">
    <name type="scientific">Coniochaeta pulveracea</name>
    <dbReference type="NCBI Taxonomy" id="177199"/>
    <lineage>
        <taxon>Eukaryota</taxon>
        <taxon>Fungi</taxon>
        <taxon>Dikarya</taxon>
        <taxon>Ascomycota</taxon>
        <taxon>Pezizomycotina</taxon>
        <taxon>Sordariomycetes</taxon>
        <taxon>Sordariomycetidae</taxon>
        <taxon>Coniochaetales</taxon>
        <taxon>Coniochaetaceae</taxon>
        <taxon>Coniochaeta</taxon>
    </lineage>
</organism>